<keyword evidence="11" id="KW-1185">Reference proteome</keyword>
<keyword evidence="5 8" id="KW-0106">Calcium</keyword>
<evidence type="ECO:0000256" key="5">
    <source>
        <dbReference type="PIRSR" id="PIRSR601211-2"/>
    </source>
</evidence>
<keyword evidence="5" id="KW-0479">Metal-binding</keyword>
<reference evidence="10 11" key="1">
    <citation type="journal article" date="2018" name="Nat. Ecol. Evol.">
        <title>Shark genomes provide insights into elasmobranch evolution and the origin of vertebrates.</title>
        <authorList>
            <person name="Hara Y"/>
            <person name="Yamaguchi K"/>
            <person name="Onimaru K"/>
            <person name="Kadota M"/>
            <person name="Koyanagi M"/>
            <person name="Keeley SD"/>
            <person name="Tatsumi K"/>
            <person name="Tanaka K"/>
            <person name="Motone F"/>
            <person name="Kageyama Y"/>
            <person name="Nozu R"/>
            <person name="Adachi N"/>
            <person name="Nishimura O"/>
            <person name="Nakagawa R"/>
            <person name="Tanegashima C"/>
            <person name="Kiyatake I"/>
            <person name="Matsumoto R"/>
            <person name="Murakumo K"/>
            <person name="Nishida K"/>
            <person name="Terakita A"/>
            <person name="Kuratani S"/>
            <person name="Sato K"/>
            <person name="Hyodo S Kuraku.S."/>
        </authorList>
    </citation>
    <scope>NUCLEOTIDE SEQUENCE [LARGE SCALE GENOMIC DNA]</scope>
</reference>
<feature type="domain" description="Phospholipase A2-like central" evidence="9">
    <location>
        <begin position="40"/>
        <end position="154"/>
    </location>
</feature>
<dbReference type="InterPro" id="IPR033113">
    <property type="entry name" value="PLA2_histidine"/>
</dbReference>
<evidence type="ECO:0000313" key="11">
    <source>
        <dbReference type="Proteomes" id="UP000287033"/>
    </source>
</evidence>
<dbReference type="PROSITE" id="PS00119">
    <property type="entry name" value="PA2_ASP"/>
    <property type="match status" value="1"/>
</dbReference>
<feature type="binding site" evidence="5">
    <location>
        <position position="85"/>
    </location>
    <ligand>
        <name>Ca(2+)</name>
        <dbReference type="ChEBI" id="CHEBI:29108"/>
    </ligand>
</feature>
<evidence type="ECO:0000256" key="3">
    <source>
        <dbReference type="ARBA" id="ARBA00023157"/>
    </source>
</evidence>
<dbReference type="FunFam" id="1.20.90.10:FF:000001">
    <property type="entry name" value="Basic phospholipase A2 homolog"/>
    <property type="match status" value="1"/>
</dbReference>
<evidence type="ECO:0000256" key="2">
    <source>
        <dbReference type="ARBA" id="ARBA00022525"/>
    </source>
</evidence>
<feature type="binding site" evidence="5">
    <location>
        <position position="68"/>
    </location>
    <ligand>
        <name>Ca(2+)</name>
        <dbReference type="ChEBI" id="CHEBI:29108"/>
    </ligand>
</feature>
<dbReference type="CDD" id="cd00125">
    <property type="entry name" value="PLA2c"/>
    <property type="match status" value="1"/>
</dbReference>
<keyword evidence="3 6" id="KW-1015">Disulfide bond</keyword>
<dbReference type="EC" id="3.1.1.4" evidence="8"/>
<dbReference type="GO" id="GO:0047498">
    <property type="term" value="F:calcium-dependent phospholipase A2 activity"/>
    <property type="evidence" value="ECO:0007669"/>
    <property type="project" value="TreeGrafter"/>
</dbReference>
<feature type="disulfide bond" evidence="6">
    <location>
        <begin position="63"/>
        <end position="153"/>
    </location>
</feature>
<dbReference type="PANTHER" id="PTHR11716:SF4">
    <property type="entry name" value="GROUP 10 SECRETORY PHOSPHOLIPASE A2"/>
    <property type="match status" value="1"/>
</dbReference>
<feature type="disulfide bond" evidence="6">
    <location>
        <begin position="96"/>
        <end position="121"/>
    </location>
</feature>
<dbReference type="InterPro" id="IPR036444">
    <property type="entry name" value="PLipase_A2_dom_sf"/>
</dbReference>
<dbReference type="GO" id="GO:0050482">
    <property type="term" value="P:arachidonate secretion"/>
    <property type="evidence" value="ECO:0007669"/>
    <property type="project" value="InterPro"/>
</dbReference>
<dbReference type="AlphaFoldDB" id="A0A401RHZ8"/>
<evidence type="ECO:0000259" key="9">
    <source>
        <dbReference type="SMART" id="SM00085"/>
    </source>
</evidence>
<dbReference type="SUPFAM" id="SSF48619">
    <property type="entry name" value="Phospholipase A2, PLA2"/>
    <property type="match status" value="1"/>
</dbReference>
<dbReference type="InterPro" id="IPR001211">
    <property type="entry name" value="PLA2"/>
</dbReference>
<dbReference type="OMA" id="CEKMLCK"/>
<comment type="cofactor">
    <cofactor evidence="5">
        <name>Ca(2+)</name>
        <dbReference type="ChEBI" id="CHEBI:29108"/>
    </cofactor>
    <text evidence="5">Binds 1 Ca(2+) ion per subunit.</text>
</comment>
<keyword evidence="8" id="KW-0443">Lipid metabolism</keyword>
<dbReference type="Gene3D" id="1.20.90.10">
    <property type="entry name" value="Phospholipase A2 domain"/>
    <property type="match status" value="1"/>
</dbReference>
<feature type="active site" evidence="4">
    <location>
        <position position="84"/>
    </location>
</feature>
<name>A0A401RHZ8_CHIPU</name>
<dbReference type="GO" id="GO:0006644">
    <property type="term" value="P:phospholipid metabolic process"/>
    <property type="evidence" value="ECO:0007669"/>
    <property type="project" value="InterPro"/>
</dbReference>
<sequence length="163" mass="18684">MIRDHRGGMGLEVAGINHVCGLTPVHITAVKEHHRRQARSILDLIGMIQCSTGSSISYLMYGCYCGIGGKGWPRDSTDWCCFTHDCCYGKAERAGCRPKSESYNWYCIYGAARCGDFFDYCERMICECDMELSNCLRRNVYRKKYALWPNFLCGRTKPQCYSY</sequence>
<feature type="disulfide bond" evidence="6">
    <location>
        <begin position="86"/>
        <end position="160"/>
    </location>
</feature>
<dbReference type="PRINTS" id="PR00389">
    <property type="entry name" value="PHPHLIPASEA2"/>
</dbReference>
<organism evidence="10 11">
    <name type="scientific">Chiloscyllium punctatum</name>
    <name type="common">Brownbanded bambooshark</name>
    <name type="synonym">Hemiscyllium punctatum</name>
    <dbReference type="NCBI Taxonomy" id="137246"/>
    <lineage>
        <taxon>Eukaryota</taxon>
        <taxon>Metazoa</taxon>
        <taxon>Chordata</taxon>
        <taxon>Craniata</taxon>
        <taxon>Vertebrata</taxon>
        <taxon>Chondrichthyes</taxon>
        <taxon>Elasmobranchii</taxon>
        <taxon>Galeomorphii</taxon>
        <taxon>Galeoidea</taxon>
        <taxon>Orectolobiformes</taxon>
        <taxon>Hemiscylliidae</taxon>
        <taxon>Chiloscyllium</taxon>
    </lineage>
</organism>
<dbReference type="GO" id="GO:0016042">
    <property type="term" value="P:lipid catabolic process"/>
    <property type="evidence" value="ECO:0007669"/>
    <property type="project" value="InterPro"/>
</dbReference>
<dbReference type="InterPro" id="IPR016090">
    <property type="entry name" value="PLA2-like_dom"/>
</dbReference>
<dbReference type="EMBL" id="BEZZ01001343">
    <property type="protein sequence ID" value="GCC17740.1"/>
    <property type="molecule type" value="Genomic_DNA"/>
</dbReference>
<keyword evidence="8" id="KW-0378">Hydrolase</keyword>
<dbReference type="PROSITE" id="PS00118">
    <property type="entry name" value="PA2_HIS"/>
    <property type="match status" value="1"/>
</dbReference>
<feature type="disulfide bond" evidence="6">
    <location>
        <begin position="114"/>
        <end position="126"/>
    </location>
</feature>
<evidence type="ECO:0000313" key="10">
    <source>
        <dbReference type="EMBL" id="GCC17740.1"/>
    </source>
</evidence>
<dbReference type="STRING" id="137246.A0A401RHZ8"/>
<comment type="similarity">
    <text evidence="7">Belongs to the phospholipase A2 family.</text>
</comment>
<dbReference type="GO" id="GO:0005576">
    <property type="term" value="C:extracellular region"/>
    <property type="evidence" value="ECO:0007669"/>
    <property type="project" value="UniProtKB-SubCell"/>
</dbReference>
<gene>
    <name evidence="10" type="ORF">chiPu_0017665</name>
</gene>
<feature type="disulfide bond" evidence="6">
    <location>
        <begin position="65"/>
        <end position="81"/>
    </location>
</feature>
<evidence type="ECO:0000256" key="1">
    <source>
        <dbReference type="ARBA" id="ARBA00004613"/>
    </source>
</evidence>
<comment type="subcellular location">
    <subcellularLocation>
        <location evidence="1 8">Secreted</location>
    </subcellularLocation>
</comment>
<dbReference type="GO" id="GO:0005543">
    <property type="term" value="F:phospholipid binding"/>
    <property type="evidence" value="ECO:0007669"/>
    <property type="project" value="TreeGrafter"/>
</dbReference>
<evidence type="ECO:0000256" key="8">
    <source>
        <dbReference type="RuleBase" id="RU361236"/>
    </source>
</evidence>
<proteinExistence type="inferred from homology"/>
<evidence type="ECO:0000256" key="4">
    <source>
        <dbReference type="PIRSR" id="PIRSR601211-1"/>
    </source>
</evidence>
<comment type="catalytic activity">
    <reaction evidence="8">
        <text>a 1,2-diacyl-sn-glycero-3-phosphocholine + H2O = a 1-acyl-sn-glycero-3-phosphocholine + a fatty acid + H(+)</text>
        <dbReference type="Rhea" id="RHEA:15801"/>
        <dbReference type="ChEBI" id="CHEBI:15377"/>
        <dbReference type="ChEBI" id="CHEBI:15378"/>
        <dbReference type="ChEBI" id="CHEBI:28868"/>
        <dbReference type="ChEBI" id="CHEBI:57643"/>
        <dbReference type="ChEBI" id="CHEBI:58168"/>
        <dbReference type="EC" id="3.1.1.4"/>
    </reaction>
</comment>
<accession>A0A401RHZ8</accession>
<dbReference type="Pfam" id="PF00068">
    <property type="entry name" value="Phospholip_A2_1"/>
    <property type="match status" value="1"/>
</dbReference>
<dbReference type="GO" id="GO:0005509">
    <property type="term" value="F:calcium ion binding"/>
    <property type="evidence" value="ECO:0007669"/>
    <property type="project" value="InterPro"/>
</dbReference>
<comment type="caution">
    <text evidence="10">The sequence shown here is derived from an EMBL/GenBank/DDBJ whole genome shotgun (WGS) entry which is preliminary data.</text>
</comment>
<evidence type="ECO:0000256" key="7">
    <source>
        <dbReference type="RuleBase" id="RU003654"/>
    </source>
</evidence>
<feature type="binding site" evidence="5">
    <location>
        <position position="66"/>
    </location>
    <ligand>
        <name>Ca(2+)</name>
        <dbReference type="ChEBI" id="CHEBI:29108"/>
    </ligand>
</feature>
<dbReference type="SMART" id="SM00085">
    <property type="entry name" value="PA2c"/>
    <property type="match status" value="1"/>
</dbReference>
<dbReference type="PANTHER" id="PTHR11716">
    <property type="entry name" value="PHOSPHOLIPASE A2 FAMILY MEMBER"/>
    <property type="match status" value="1"/>
</dbReference>
<dbReference type="InterPro" id="IPR033112">
    <property type="entry name" value="PLA2_Asp_AS"/>
</dbReference>
<feature type="binding site" evidence="5">
    <location>
        <position position="64"/>
    </location>
    <ligand>
        <name>Ca(2+)</name>
        <dbReference type="ChEBI" id="CHEBI:29108"/>
    </ligand>
</feature>
<protein>
    <recommendedName>
        <fullName evidence="8">Phospholipase A2</fullName>
        <ecNumber evidence="8">3.1.1.4</ecNumber>
    </recommendedName>
</protein>
<keyword evidence="2 8" id="KW-0964">Secreted</keyword>
<feature type="active site" evidence="4">
    <location>
        <position position="129"/>
    </location>
</feature>
<dbReference type="OrthoDB" id="10069378at2759"/>
<feature type="disulfide bond" evidence="6">
    <location>
        <begin position="87"/>
        <end position="128"/>
    </location>
</feature>
<evidence type="ECO:0000256" key="6">
    <source>
        <dbReference type="PIRSR" id="PIRSR601211-3"/>
    </source>
</evidence>
<dbReference type="Proteomes" id="UP000287033">
    <property type="component" value="Unassembled WGS sequence"/>
</dbReference>
<feature type="disulfide bond" evidence="6">
    <location>
        <begin position="80"/>
        <end position="135"/>
    </location>
</feature>